<organism evidence="9 10">
    <name type="scientific">Sorangium cellulosum</name>
    <name type="common">Polyangium cellulosum</name>
    <dbReference type="NCBI Taxonomy" id="56"/>
    <lineage>
        <taxon>Bacteria</taxon>
        <taxon>Pseudomonadati</taxon>
        <taxon>Myxococcota</taxon>
        <taxon>Polyangia</taxon>
        <taxon>Polyangiales</taxon>
        <taxon>Polyangiaceae</taxon>
        <taxon>Sorangium</taxon>
    </lineage>
</organism>
<evidence type="ECO:0000313" key="9">
    <source>
        <dbReference type="EMBL" id="KYF74945.1"/>
    </source>
</evidence>
<feature type="domain" description="RNA polymerase sigma factor 70 region 4 type 2" evidence="8">
    <location>
        <begin position="127"/>
        <end position="177"/>
    </location>
</feature>
<dbReference type="PANTHER" id="PTHR43133:SF25">
    <property type="entry name" value="RNA POLYMERASE SIGMA FACTOR RFAY-RELATED"/>
    <property type="match status" value="1"/>
</dbReference>
<dbReference type="Proteomes" id="UP000075635">
    <property type="component" value="Unassembled WGS sequence"/>
</dbReference>
<dbReference type="InterPro" id="IPR039425">
    <property type="entry name" value="RNA_pol_sigma-70-like"/>
</dbReference>
<dbReference type="GO" id="GO:0006352">
    <property type="term" value="P:DNA-templated transcription initiation"/>
    <property type="evidence" value="ECO:0007669"/>
    <property type="project" value="InterPro"/>
</dbReference>
<dbReference type="InterPro" id="IPR036388">
    <property type="entry name" value="WH-like_DNA-bd_sf"/>
</dbReference>
<evidence type="ECO:0000256" key="2">
    <source>
        <dbReference type="ARBA" id="ARBA00023015"/>
    </source>
</evidence>
<dbReference type="Gene3D" id="1.10.1740.10">
    <property type="match status" value="1"/>
</dbReference>
<evidence type="ECO:0000259" key="8">
    <source>
        <dbReference type="Pfam" id="PF08281"/>
    </source>
</evidence>
<gene>
    <name evidence="9" type="ORF">BE17_28940</name>
</gene>
<accession>A0A150R426</accession>
<evidence type="ECO:0000256" key="4">
    <source>
        <dbReference type="ARBA" id="ARBA00023125"/>
    </source>
</evidence>
<dbReference type="EMBL" id="JEMB01003186">
    <property type="protein sequence ID" value="KYF74945.1"/>
    <property type="molecule type" value="Genomic_DNA"/>
</dbReference>
<evidence type="ECO:0000313" key="10">
    <source>
        <dbReference type="Proteomes" id="UP000075635"/>
    </source>
</evidence>
<keyword evidence="4 6" id="KW-0238">DNA-binding</keyword>
<evidence type="ECO:0000256" key="5">
    <source>
        <dbReference type="ARBA" id="ARBA00023163"/>
    </source>
</evidence>
<evidence type="ECO:0000259" key="7">
    <source>
        <dbReference type="Pfam" id="PF04542"/>
    </source>
</evidence>
<keyword evidence="2 6" id="KW-0805">Transcription regulation</keyword>
<dbReference type="GO" id="GO:0003677">
    <property type="term" value="F:DNA binding"/>
    <property type="evidence" value="ECO:0007669"/>
    <property type="project" value="UniProtKB-KW"/>
</dbReference>
<dbReference type="GO" id="GO:0016987">
    <property type="term" value="F:sigma factor activity"/>
    <property type="evidence" value="ECO:0007669"/>
    <property type="project" value="UniProtKB-KW"/>
</dbReference>
<dbReference type="InterPro" id="IPR013249">
    <property type="entry name" value="RNA_pol_sigma70_r4_t2"/>
</dbReference>
<dbReference type="InterPro" id="IPR013324">
    <property type="entry name" value="RNA_pol_sigma_r3/r4-like"/>
</dbReference>
<dbReference type="Gene3D" id="1.10.10.10">
    <property type="entry name" value="Winged helix-like DNA-binding domain superfamily/Winged helix DNA-binding domain"/>
    <property type="match status" value="1"/>
</dbReference>
<comment type="caution">
    <text evidence="9">The sequence shown here is derived from an EMBL/GenBank/DDBJ whole genome shotgun (WGS) entry which is preliminary data.</text>
</comment>
<feature type="domain" description="RNA polymerase sigma-70 region 2" evidence="7">
    <location>
        <begin position="19"/>
        <end position="83"/>
    </location>
</feature>
<dbReference type="PROSITE" id="PS01063">
    <property type="entry name" value="SIGMA70_ECF"/>
    <property type="match status" value="1"/>
</dbReference>
<dbReference type="SUPFAM" id="SSF88659">
    <property type="entry name" value="Sigma3 and sigma4 domains of RNA polymerase sigma factors"/>
    <property type="match status" value="1"/>
</dbReference>
<dbReference type="Pfam" id="PF08281">
    <property type="entry name" value="Sigma70_r4_2"/>
    <property type="match status" value="1"/>
</dbReference>
<dbReference type="SUPFAM" id="SSF88946">
    <property type="entry name" value="Sigma2 domain of RNA polymerase sigma factors"/>
    <property type="match status" value="1"/>
</dbReference>
<dbReference type="InterPro" id="IPR013325">
    <property type="entry name" value="RNA_pol_sigma_r2"/>
</dbReference>
<dbReference type="InterPro" id="IPR014284">
    <property type="entry name" value="RNA_pol_sigma-70_dom"/>
</dbReference>
<dbReference type="AlphaFoldDB" id="A0A150R426"/>
<dbReference type="CDD" id="cd06171">
    <property type="entry name" value="Sigma70_r4"/>
    <property type="match status" value="1"/>
</dbReference>
<evidence type="ECO:0000256" key="1">
    <source>
        <dbReference type="ARBA" id="ARBA00010641"/>
    </source>
</evidence>
<name>A0A150R426_SORCE</name>
<evidence type="ECO:0000256" key="6">
    <source>
        <dbReference type="RuleBase" id="RU000716"/>
    </source>
</evidence>
<sequence>MRAADRPNLADREVFEATVRPYLPQIYRVCLALCRDADEAEDLLQNSLVKAYIHAESFQGRSDPFAWICGIVRNEHLETVRTRLRRFSLLDAVLDGCASVLGTLFTGGSEEPSPEERAIHSEQWDTLLVCMRSLPEDHRMVVLLCDVEEFSYERVSEILEIPIGTVKSRHARGRARLKAAFLESERGTTAKEER</sequence>
<keyword evidence="3 6" id="KW-0731">Sigma factor</keyword>
<evidence type="ECO:0000256" key="3">
    <source>
        <dbReference type="ARBA" id="ARBA00023082"/>
    </source>
</evidence>
<dbReference type="InterPro" id="IPR007627">
    <property type="entry name" value="RNA_pol_sigma70_r2"/>
</dbReference>
<reference evidence="9 10" key="1">
    <citation type="submission" date="2014-02" db="EMBL/GenBank/DDBJ databases">
        <title>The small core and large imbalanced accessory genome model reveals a collaborative survival strategy of Sorangium cellulosum strains in nature.</title>
        <authorList>
            <person name="Han K."/>
            <person name="Peng R."/>
            <person name="Blom J."/>
            <person name="Li Y.-Z."/>
        </authorList>
    </citation>
    <scope>NUCLEOTIDE SEQUENCE [LARGE SCALE GENOMIC DNA]</scope>
    <source>
        <strain evidence="9 10">So0011-07</strain>
    </source>
</reference>
<dbReference type="PANTHER" id="PTHR43133">
    <property type="entry name" value="RNA POLYMERASE ECF-TYPE SIGMA FACTO"/>
    <property type="match status" value="1"/>
</dbReference>
<comment type="similarity">
    <text evidence="1 6">Belongs to the sigma-70 factor family. ECF subfamily.</text>
</comment>
<protein>
    <recommendedName>
        <fullName evidence="6">RNA polymerase sigma factor</fullName>
    </recommendedName>
</protein>
<proteinExistence type="inferred from homology"/>
<dbReference type="Pfam" id="PF04542">
    <property type="entry name" value="Sigma70_r2"/>
    <property type="match status" value="1"/>
</dbReference>
<dbReference type="InterPro" id="IPR000838">
    <property type="entry name" value="RNA_pol_sigma70_ECF_CS"/>
</dbReference>
<dbReference type="NCBIfam" id="TIGR02937">
    <property type="entry name" value="sigma70-ECF"/>
    <property type="match status" value="1"/>
</dbReference>
<keyword evidence="5 6" id="KW-0804">Transcription</keyword>